<evidence type="ECO:0000256" key="1">
    <source>
        <dbReference type="ARBA" id="ARBA00004123"/>
    </source>
</evidence>
<feature type="compositionally biased region" description="Basic and acidic residues" evidence="11">
    <location>
        <begin position="11"/>
        <end position="28"/>
    </location>
</feature>
<dbReference type="InterPro" id="IPR017441">
    <property type="entry name" value="Protein_kinase_ATP_BS"/>
</dbReference>
<dbReference type="InterPro" id="IPR000719">
    <property type="entry name" value="Prot_kinase_dom"/>
</dbReference>
<comment type="subcellular location">
    <subcellularLocation>
        <location evidence="1">Nucleus</location>
    </subcellularLocation>
</comment>
<evidence type="ECO:0000256" key="4">
    <source>
        <dbReference type="ARBA" id="ARBA00022679"/>
    </source>
</evidence>
<sequence>MSAVPPSRDNSGIKDDDRNGKGSRENGMRESSQSSRSSYGNDRQYGGYNDAYRSGQYRSQRNDYHRSQEDVYRPTYSDDERRERWPASYNESGHRRQHESSYNEREKYREAQRRDHHSDRSGSHLRSPRRMDESADSSRTAPPYDQSGSSFRTASLFHIQARREDRETNSKRSSSPNRKSSSKGSDNAPGSSKPRMLVSPNVGRDERLSANGNDERHSGWTPDSSVDNHYKSGGFRRNGVDAHESHRRRLDEGDEHSPAAKVLKRKSSPPAEAGREENEKSVRTNEHHSQDAGNQTGHTSKEGRTTAAYTANSSERGANDSKSGRIESTNFTTNGASSSRLPTAKTKYGASIPDAAYEARHSATMLERKCPWPFEDGSLRERRIPKKERPASIPLKNRLFSGCSSIDQYDVGIKLGQGTFGEVKKARHIVTGDEVALKKVTIHEEKDGMPITAIREIKLLKRLQHPSIVPIVDMAYRAPTERGKVGEVFMVEPYMDHDLNGMLENPSIQLNLSQIKLYMKQLFEGTLYLHQNQILHRDMKAANLLINNKGQLQIADFGLARPYHDPGRAWDVDGWKGGAHSYTGMVVTRWYRPPELLAGDRRYGPPIDMWGLGCILAEMIVKHPIFKGSSEVDQMLLISQLCGSPDEAIYPGWNALPGVKNADPSGRPDQEPDVPGQHEFGKYTRNIVEYFTGPKYMVSNDLADLIDKLLVLDPCKRLTAKQALEHRWFWSPPFPADPKAMPIYQASKELDRQKREQQKRLTQPQKLPPSQMSGGMYGAQSAVGRPNPSMPYSNGRNPGQPMAGGYSGLPQRPAPGPYSVGGSGAGMSNRHPGQPYGQPQHTFQPGPALPKQSQPYSKDSRPSNPYVDL</sequence>
<comment type="catalytic activity">
    <reaction evidence="9">
        <text>[DNA-directed RNA polymerase] + ATP = phospho-[DNA-directed RNA polymerase] + ADP + H(+)</text>
        <dbReference type="Rhea" id="RHEA:10216"/>
        <dbReference type="Rhea" id="RHEA-COMP:11321"/>
        <dbReference type="Rhea" id="RHEA-COMP:11322"/>
        <dbReference type="ChEBI" id="CHEBI:15378"/>
        <dbReference type="ChEBI" id="CHEBI:30616"/>
        <dbReference type="ChEBI" id="CHEBI:43176"/>
        <dbReference type="ChEBI" id="CHEBI:68546"/>
        <dbReference type="ChEBI" id="CHEBI:456216"/>
        <dbReference type="EC" id="2.7.11.23"/>
    </reaction>
</comment>
<feature type="domain" description="Protein kinase" evidence="12">
    <location>
        <begin position="409"/>
        <end position="729"/>
    </location>
</feature>
<keyword evidence="3" id="KW-0723">Serine/threonine-protein kinase</keyword>
<dbReference type="SUPFAM" id="SSF56112">
    <property type="entry name" value="Protein kinase-like (PK-like)"/>
    <property type="match status" value="1"/>
</dbReference>
<feature type="compositionally biased region" description="Basic and acidic residues" evidence="11">
    <location>
        <begin position="92"/>
        <end position="122"/>
    </location>
</feature>
<dbReference type="GO" id="GO:0008353">
    <property type="term" value="F:RNA polymerase II CTD heptapeptide repeat kinase activity"/>
    <property type="evidence" value="ECO:0007669"/>
    <property type="project" value="UniProtKB-EC"/>
</dbReference>
<evidence type="ECO:0000256" key="5">
    <source>
        <dbReference type="ARBA" id="ARBA00022741"/>
    </source>
</evidence>
<dbReference type="Gene3D" id="3.30.200.20">
    <property type="entry name" value="Phosphorylase Kinase, domain 1"/>
    <property type="match status" value="1"/>
</dbReference>
<dbReference type="Gene3D" id="1.10.510.10">
    <property type="entry name" value="Transferase(Phosphotransferase) domain 1"/>
    <property type="match status" value="1"/>
</dbReference>
<feature type="compositionally biased region" description="Basic and acidic residues" evidence="11">
    <location>
        <begin position="238"/>
        <end position="258"/>
    </location>
</feature>
<keyword evidence="5 10" id="KW-0547">Nucleotide-binding</keyword>
<dbReference type="Proteomes" id="UP000245771">
    <property type="component" value="Unassembled WGS sequence"/>
</dbReference>
<comment type="similarity">
    <text evidence="2">Belongs to the protein kinase superfamily. CMGC Ser/Thr protein kinase family. CDC2/CDKX subfamily.</text>
</comment>
<feature type="compositionally biased region" description="Basic and acidic residues" evidence="11">
    <location>
        <begin position="203"/>
        <end position="218"/>
    </location>
</feature>
<dbReference type="GO" id="GO:0005524">
    <property type="term" value="F:ATP binding"/>
    <property type="evidence" value="ECO:0007669"/>
    <property type="project" value="UniProtKB-UniRule"/>
</dbReference>
<feature type="region of interest" description="Disordered" evidence="11">
    <location>
        <begin position="1"/>
        <end position="344"/>
    </location>
</feature>
<dbReference type="RefSeq" id="XP_025352576.1">
    <property type="nucleotide sequence ID" value="XM_025499611.1"/>
</dbReference>
<keyword evidence="4" id="KW-0808">Transferase</keyword>
<keyword evidence="6 13" id="KW-0418">Kinase</keyword>
<evidence type="ECO:0000256" key="11">
    <source>
        <dbReference type="SAM" id="MobiDB-lite"/>
    </source>
</evidence>
<dbReference type="GeneID" id="37021392"/>
<dbReference type="AlphaFoldDB" id="A0A316V4U1"/>
<feature type="binding site" evidence="10">
    <location>
        <position position="438"/>
    </location>
    <ligand>
        <name>ATP</name>
        <dbReference type="ChEBI" id="CHEBI:30616"/>
    </ligand>
</feature>
<evidence type="ECO:0000313" key="13">
    <source>
        <dbReference type="EMBL" id="PWN32274.1"/>
    </source>
</evidence>
<dbReference type="PROSITE" id="PS00108">
    <property type="entry name" value="PROTEIN_KINASE_ST"/>
    <property type="match status" value="1"/>
</dbReference>
<evidence type="ECO:0000313" key="14">
    <source>
        <dbReference type="Proteomes" id="UP000245771"/>
    </source>
</evidence>
<evidence type="ECO:0000256" key="7">
    <source>
        <dbReference type="ARBA" id="ARBA00022840"/>
    </source>
</evidence>
<feature type="region of interest" description="Disordered" evidence="11">
    <location>
        <begin position="750"/>
        <end position="869"/>
    </location>
</feature>
<evidence type="ECO:0000256" key="6">
    <source>
        <dbReference type="ARBA" id="ARBA00022777"/>
    </source>
</evidence>
<proteinExistence type="inferred from homology"/>
<dbReference type="InterPro" id="IPR011009">
    <property type="entry name" value="Kinase-like_dom_sf"/>
</dbReference>
<gene>
    <name evidence="13" type="ORF">FA14DRAFT_162444</name>
</gene>
<evidence type="ECO:0000256" key="9">
    <source>
        <dbReference type="ARBA" id="ARBA00049280"/>
    </source>
</evidence>
<dbReference type="Pfam" id="PF00069">
    <property type="entry name" value="Pkinase"/>
    <property type="match status" value="1"/>
</dbReference>
<dbReference type="InterPro" id="IPR008271">
    <property type="entry name" value="Ser/Thr_kinase_AS"/>
</dbReference>
<feature type="compositionally biased region" description="Polar residues" evidence="11">
    <location>
        <begin position="307"/>
        <end position="316"/>
    </location>
</feature>
<dbReference type="InParanoid" id="A0A316V4U1"/>
<evidence type="ECO:0000256" key="8">
    <source>
        <dbReference type="ARBA" id="ARBA00023242"/>
    </source>
</evidence>
<feature type="compositionally biased region" description="Basic and acidic residues" evidence="11">
    <location>
        <begin position="60"/>
        <end position="85"/>
    </location>
</feature>
<reference evidence="13 14" key="1">
    <citation type="journal article" date="2018" name="Mol. Biol. Evol.">
        <title>Broad Genomic Sampling Reveals a Smut Pathogenic Ancestry of the Fungal Clade Ustilaginomycotina.</title>
        <authorList>
            <person name="Kijpornyongpan T."/>
            <person name="Mondo S.J."/>
            <person name="Barry K."/>
            <person name="Sandor L."/>
            <person name="Lee J."/>
            <person name="Lipzen A."/>
            <person name="Pangilinan J."/>
            <person name="LaButti K."/>
            <person name="Hainaut M."/>
            <person name="Henrissat B."/>
            <person name="Grigoriev I.V."/>
            <person name="Spatafora J.W."/>
            <person name="Aime M.C."/>
        </authorList>
    </citation>
    <scope>NUCLEOTIDE SEQUENCE [LARGE SCALE GENOMIC DNA]</scope>
    <source>
        <strain evidence="13 14">MCA 3882</strain>
    </source>
</reference>
<name>A0A316V4U1_9BASI</name>
<dbReference type="OrthoDB" id="28397at2759"/>
<dbReference type="GO" id="GO:0004693">
    <property type="term" value="F:cyclin-dependent protein serine/threonine kinase activity"/>
    <property type="evidence" value="ECO:0007669"/>
    <property type="project" value="TreeGrafter"/>
</dbReference>
<feature type="compositionally biased region" description="Polar residues" evidence="11">
    <location>
        <begin position="760"/>
        <end position="773"/>
    </location>
</feature>
<dbReference type="STRING" id="1280837.A0A316V4U1"/>
<evidence type="ECO:0000259" key="12">
    <source>
        <dbReference type="PROSITE" id="PS50011"/>
    </source>
</evidence>
<dbReference type="FunCoup" id="A0A316V4U1">
    <property type="interactions" value="616"/>
</dbReference>
<accession>A0A316V4U1</accession>
<keyword evidence="14" id="KW-1185">Reference proteome</keyword>
<feature type="compositionally biased region" description="Basic and acidic residues" evidence="11">
    <location>
        <begin position="273"/>
        <end position="290"/>
    </location>
</feature>
<dbReference type="FunFam" id="1.10.510.10:FF:000415">
    <property type="entry name" value="CMGC/CDK/CRK7 protein kinase, variant"/>
    <property type="match status" value="1"/>
</dbReference>
<dbReference type="PANTHER" id="PTHR24056">
    <property type="entry name" value="CELL DIVISION PROTEIN KINASE"/>
    <property type="match status" value="1"/>
</dbReference>
<keyword evidence="8" id="KW-0539">Nucleus</keyword>
<dbReference type="SMART" id="SM00220">
    <property type="entry name" value="S_TKc"/>
    <property type="match status" value="1"/>
</dbReference>
<keyword evidence="7 10" id="KW-0067">ATP-binding</keyword>
<dbReference type="InterPro" id="IPR050108">
    <property type="entry name" value="CDK"/>
</dbReference>
<dbReference type="PROSITE" id="PS00107">
    <property type="entry name" value="PROTEIN_KINASE_ATP"/>
    <property type="match status" value="1"/>
</dbReference>
<feature type="compositionally biased region" description="Basic and acidic residues" evidence="11">
    <location>
        <begin position="750"/>
        <end position="759"/>
    </location>
</feature>
<dbReference type="EMBL" id="KZ819606">
    <property type="protein sequence ID" value="PWN32274.1"/>
    <property type="molecule type" value="Genomic_DNA"/>
</dbReference>
<feature type="compositionally biased region" description="Polar residues" evidence="11">
    <location>
        <begin position="326"/>
        <end position="341"/>
    </location>
</feature>
<dbReference type="PROSITE" id="PS50011">
    <property type="entry name" value="PROTEIN_KINASE_DOM"/>
    <property type="match status" value="1"/>
</dbReference>
<organism evidence="13 14">
    <name type="scientific">Meira miltonrushii</name>
    <dbReference type="NCBI Taxonomy" id="1280837"/>
    <lineage>
        <taxon>Eukaryota</taxon>
        <taxon>Fungi</taxon>
        <taxon>Dikarya</taxon>
        <taxon>Basidiomycota</taxon>
        <taxon>Ustilaginomycotina</taxon>
        <taxon>Exobasidiomycetes</taxon>
        <taxon>Exobasidiales</taxon>
        <taxon>Brachybasidiaceae</taxon>
        <taxon>Meira</taxon>
    </lineage>
</organism>
<evidence type="ECO:0000256" key="3">
    <source>
        <dbReference type="ARBA" id="ARBA00022527"/>
    </source>
</evidence>
<dbReference type="PANTHER" id="PTHR24056:SF233">
    <property type="entry name" value="CYCLIN-DEPENDENT KINASE 9"/>
    <property type="match status" value="1"/>
</dbReference>
<evidence type="ECO:0000256" key="10">
    <source>
        <dbReference type="PROSITE-ProRule" id="PRU10141"/>
    </source>
</evidence>
<evidence type="ECO:0000256" key="2">
    <source>
        <dbReference type="ARBA" id="ARBA00006485"/>
    </source>
</evidence>
<protein>
    <submittedName>
        <fullName evidence="13">Pkinase-domain-containing protein</fullName>
    </submittedName>
</protein>
<feature type="compositionally biased region" description="Low complexity" evidence="11">
    <location>
        <begin position="171"/>
        <end position="185"/>
    </location>
</feature>
<feature type="compositionally biased region" description="Basic and acidic residues" evidence="11">
    <location>
        <begin position="161"/>
        <end position="170"/>
    </location>
</feature>
<dbReference type="GO" id="GO:0005634">
    <property type="term" value="C:nucleus"/>
    <property type="evidence" value="ECO:0007669"/>
    <property type="project" value="UniProtKB-SubCell"/>
</dbReference>